<organism evidence="1 2">
    <name type="scientific">Daphnia magna</name>
    <dbReference type="NCBI Taxonomy" id="35525"/>
    <lineage>
        <taxon>Eukaryota</taxon>
        <taxon>Metazoa</taxon>
        <taxon>Ecdysozoa</taxon>
        <taxon>Arthropoda</taxon>
        <taxon>Crustacea</taxon>
        <taxon>Branchiopoda</taxon>
        <taxon>Diplostraca</taxon>
        <taxon>Cladocera</taxon>
        <taxon>Anomopoda</taxon>
        <taxon>Daphniidae</taxon>
        <taxon>Daphnia</taxon>
    </lineage>
</organism>
<proteinExistence type="predicted"/>
<evidence type="ECO:0000313" key="1">
    <source>
        <dbReference type="EMBL" id="KZS02745.1"/>
    </source>
</evidence>
<accession>A0A164JXG3</accession>
<protein>
    <submittedName>
        <fullName evidence="1">Uncharacterized protein</fullName>
    </submittedName>
</protein>
<dbReference type="EMBL" id="LRGB01003563">
    <property type="protein sequence ID" value="KZS02745.1"/>
    <property type="molecule type" value="Genomic_DNA"/>
</dbReference>
<dbReference type="Proteomes" id="UP000076858">
    <property type="component" value="Unassembled WGS sequence"/>
</dbReference>
<gene>
    <name evidence="1" type="ORF">APZ42_000088</name>
</gene>
<reference evidence="1 2" key="1">
    <citation type="submission" date="2016-03" db="EMBL/GenBank/DDBJ databases">
        <title>EvidentialGene: Evidence-directed Construction of Genes on Genomes.</title>
        <authorList>
            <person name="Gilbert D.G."/>
            <person name="Choi J.-H."/>
            <person name="Mockaitis K."/>
            <person name="Colbourne J."/>
            <person name="Pfrender M."/>
        </authorList>
    </citation>
    <scope>NUCLEOTIDE SEQUENCE [LARGE SCALE GENOMIC DNA]</scope>
    <source>
        <strain evidence="1 2">Xinb3</strain>
        <tissue evidence="1">Complete organism</tissue>
    </source>
</reference>
<sequence>MNFQKPFHFASFKQTPIDFASTSFVDCIPTLFRDRSLLYPLPSPNSLCFHQPHGLHSNTL</sequence>
<dbReference type="AlphaFoldDB" id="A0A164JXG3"/>
<evidence type="ECO:0000313" key="2">
    <source>
        <dbReference type="Proteomes" id="UP000076858"/>
    </source>
</evidence>
<name>A0A164JXG3_9CRUS</name>
<comment type="caution">
    <text evidence="1">The sequence shown here is derived from an EMBL/GenBank/DDBJ whole genome shotgun (WGS) entry which is preliminary data.</text>
</comment>
<keyword evidence="2" id="KW-1185">Reference proteome</keyword>